<proteinExistence type="predicted"/>
<dbReference type="AlphaFoldDB" id="A0A7W1XPC3"/>
<reference evidence="1 2" key="1">
    <citation type="submission" date="2020-07" db="EMBL/GenBank/DDBJ databases">
        <title>Thermoactinomyces phylogeny.</title>
        <authorList>
            <person name="Dunlap C."/>
        </authorList>
    </citation>
    <scope>NUCLEOTIDE SEQUENCE [LARGE SCALE GENOMIC DNA]</scope>
    <source>
        <strain evidence="1 2">AMNI-1</strain>
    </source>
</reference>
<evidence type="ECO:0000313" key="2">
    <source>
        <dbReference type="Proteomes" id="UP000538292"/>
    </source>
</evidence>
<comment type="caution">
    <text evidence="1">The sequence shown here is derived from an EMBL/GenBank/DDBJ whole genome shotgun (WGS) entry which is preliminary data.</text>
</comment>
<name>A0A7W1XPC3_9BACL</name>
<keyword evidence="2" id="KW-1185">Reference proteome</keyword>
<dbReference type="EMBL" id="JACEOL010000001">
    <property type="protein sequence ID" value="MBA4600813.1"/>
    <property type="molecule type" value="Genomic_DNA"/>
</dbReference>
<accession>A0A7W1XPC3</accession>
<gene>
    <name evidence="1" type="ORF">H2C83_00440</name>
</gene>
<protein>
    <submittedName>
        <fullName evidence="1">Uncharacterized protein</fullName>
    </submittedName>
</protein>
<dbReference type="Proteomes" id="UP000538292">
    <property type="component" value="Unassembled WGS sequence"/>
</dbReference>
<organism evidence="1 2">
    <name type="scientific">Thermoactinomyces mirandus</name>
    <dbReference type="NCBI Taxonomy" id="2756294"/>
    <lineage>
        <taxon>Bacteria</taxon>
        <taxon>Bacillati</taxon>
        <taxon>Bacillota</taxon>
        <taxon>Bacilli</taxon>
        <taxon>Bacillales</taxon>
        <taxon>Thermoactinomycetaceae</taxon>
        <taxon>Thermoactinomyces</taxon>
    </lineage>
</organism>
<evidence type="ECO:0000313" key="1">
    <source>
        <dbReference type="EMBL" id="MBA4600813.1"/>
    </source>
</evidence>
<sequence length="63" mass="7670">MEFYLLLPFFQQKNICKKPVLQLMYRMNFITQWILVIQFVTGSSTYFTGNYPYIWIVLDPYGF</sequence>